<name>A0A4R1FPG8_9NOCA</name>
<dbReference type="PROSITE" id="PS00070">
    <property type="entry name" value="ALDEHYDE_DEHYDR_CYS"/>
    <property type="match status" value="1"/>
</dbReference>
<dbReference type="PROSITE" id="PS00687">
    <property type="entry name" value="ALDEHYDE_DEHYDR_GLU"/>
    <property type="match status" value="1"/>
</dbReference>
<organism evidence="6 7">
    <name type="scientific">Nocardia alba</name>
    <dbReference type="NCBI Taxonomy" id="225051"/>
    <lineage>
        <taxon>Bacteria</taxon>
        <taxon>Bacillati</taxon>
        <taxon>Actinomycetota</taxon>
        <taxon>Actinomycetes</taxon>
        <taxon>Mycobacteriales</taxon>
        <taxon>Nocardiaceae</taxon>
        <taxon>Nocardia</taxon>
    </lineage>
</organism>
<sequence length="502" mass="53464">MSSDYLSTDAVVAERPTEFPPRDLWIGGEWRPATGGATYTSRNPVDDTEITEIAHACAADVDAAVRAARHAYETSGWRQMGGTERGRILFAAADLIAADAEYLTALETLEVGKLYRDGLYGDIPAALATFRYYAGFADKMYGSTVELPDYAGRHRLNYTLREPLGVVGAITPWNNPIVVAGWKIAPALAAGNSVVIKPPEDAALSILRLAELLERAGVPAGVFNVVTGEGETTGAALANHPGLDKLTFTGSPEVGALLSLHARGPAGAQFRRVTLELGGKNPQIVFPDADLDGAMPFVAVGNFLHQGQVCAAGTRVYVHDSLVDEVCERLAAHAEGIVLGDPFLDGVTMGPVINEAALTKITGYLDGAQSDGATLVTGGRRADRDGWFVEPTVYRGAQHQRIAREEIFGPVATVIPFSTTDEALALANDTHYGLNAIVYTESLHTAQRAARELDVGNVWINAFGIPDMTTPWGGRAGSGLGRELGPQGIEAYTEEKTVQMMF</sequence>
<protein>
    <submittedName>
        <fullName evidence="6">Aldehyde dehydrogenase (Acceptor)</fullName>
    </submittedName>
</protein>
<evidence type="ECO:0000256" key="1">
    <source>
        <dbReference type="ARBA" id="ARBA00009986"/>
    </source>
</evidence>
<dbReference type="InterPro" id="IPR015590">
    <property type="entry name" value="Aldehyde_DH_dom"/>
</dbReference>
<dbReference type="InterPro" id="IPR016160">
    <property type="entry name" value="Ald_DH_CS_CYS"/>
</dbReference>
<evidence type="ECO:0000313" key="6">
    <source>
        <dbReference type="EMBL" id="TCJ96483.1"/>
    </source>
</evidence>
<reference evidence="6 7" key="1">
    <citation type="submission" date="2019-03" db="EMBL/GenBank/DDBJ databases">
        <title>Genomic Encyclopedia of Type Strains, Phase IV (KMG-IV): sequencing the most valuable type-strain genomes for metagenomic binning, comparative biology and taxonomic classification.</title>
        <authorList>
            <person name="Goeker M."/>
        </authorList>
    </citation>
    <scope>NUCLEOTIDE SEQUENCE [LARGE SCALE GENOMIC DNA]</scope>
    <source>
        <strain evidence="6 7">DSM 44684</strain>
    </source>
</reference>
<evidence type="ECO:0000259" key="5">
    <source>
        <dbReference type="Pfam" id="PF00171"/>
    </source>
</evidence>
<dbReference type="STRING" id="1210063.GCA_001612665_00174"/>
<dbReference type="RefSeq" id="WP_084472253.1">
    <property type="nucleotide sequence ID" value="NZ_SMFR01000002.1"/>
</dbReference>
<evidence type="ECO:0000313" key="7">
    <source>
        <dbReference type="Proteomes" id="UP000294856"/>
    </source>
</evidence>
<dbReference type="Gene3D" id="3.40.309.10">
    <property type="entry name" value="Aldehyde Dehydrogenase, Chain A, domain 2"/>
    <property type="match status" value="1"/>
</dbReference>
<dbReference type="Gene3D" id="3.40.605.10">
    <property type="entry name" value="Aldehyde Dehydrogenase, Chain A, domain 1"/>
    <property type="match status" value="1"/>
</dbReference>
<dbReference type="GO" id="GO:0016620">
    <property type="term" value="F:oxidoreductase activity, acting on the aldehyde or oxo group of donors, NAD or NADP as acceptor"/>
    <property type="evidence" value="ECO:0007669"/>
    <property type="project" value="InterPro"/>
</dbReference>
<keyword evidence="7" id="KW-1185">Reference proteome</keyword>
<evidence type="ECO:0000256" key="2">
    <source>
        <dbReference type="ARBA" id="ARBA00023002"/>
    </source>
</evidence>
<feature type="domain" description="Aldehyde dehydrogenase" evidence="5">
    <location>
        <begin position="30"/>
        <end position="498"/>
    </location>
</feature>
<accession>A0A4R1FPG8</accession>
<evidence type="ECO:0000256" key="4">
    <source>
        <dbReference type="RuleBase" id="RU003345"/>
    </source>
</evidence>
<dbReference type="InterPro" id="IPR016162">
    <property type="entry name" value="Ald_DH_N"/>
</dbReference>
<dbReference type="PANTHER" id="PTHR11699">
    <property type="entry name" value="ALDEHYDE DEHYDROGENASE-RELATED"/>
    <property type="match status" value="1"/>
</dbReference>
<gene>
    <name evidence="6" type="ORF">DFR71_2513</name>
</gene>
<dbReference type="InterPro" id="IPR016163">
    <property type="entry name" value="Ald_DH_C"/>
</dbReference>
<dbReference type="FunFam" id="3.40.605.10:FF:000007">
    <property type="entry name" value="NAD/NADP-dependent betaine aldehyde dehydrogenase"/>
    <property type="match status" value="1"/>
</dbReference>
<dbReference type="FunFam" id="3.40.309.10:FF:000012">
    <property type="entry name" value="Betaine aldehyde dehydrogenase"/>
    <property type="match status" value="1"/>
</dbReference>
<dbReference type="InterPro" id="IPR029510">
    <property type="entry name" value="Ald_DH_CS_GLU"/>
</dbReference>
<dbReference type="Proteomes" id="UP000294856">
    <property type="component" value="Unassembled WGS sequence"/>
</dbReference>
<dbReference type="Pfam" id="PF00171">
    <property type="entry name" value="Aldedh"/>
    <property type="match status" value="1"/>
</dbReference>
<dbReference type="EMBL" id="SMFR01000002">
    <property type="protein sequence ID" value="TCJ96483.1"/>
    <property type="molecule type" value="Genomic_DNA"/>
</dbReference>
<dbReference type="InterPro" id="IPR016161">
    <property type="entry name" value="Ald_DH/histidinol_DH"/>
</dbReference>
<keyword evidence="2 4" id="KW-0560">Oxidoreductase</keyword>
<feature type="active site" evidence="3">
    <location>
        <position position="276"/>
    </location>
</feature>
<proteinExistence type="inferred from homology"/>
<dbReference type="OrthoDB" id="6882680at2"/>
<dbReference type="AlphaFoldDB" id="A0A4R1FPG8"/>
<evidence type="ECO:0000256" key="3">
    <source>
        <dbReference type="PROSITE-ProRule" id="PRU10007"/>
    </source>
</evidence>
<comment type="caution">
    <text evidence="6">The sequence shown here is derived from an EMBL/GenBank/DDBJ whole genome shotgun (WGS) entry which is preliminary data.</text>
</comment>
<comment type="similarity">
    <text evidence="1 4">Belongs to the aldehyde dehydrogenase family.</text>
</comment>
<dbReference type="SUPFAM" id="SSF53720">
    <property type="entry name" value="ALDH-like"/>
    <property type="match status" value="1"/>
</dbReference>